<dbReference type="EMBL" id="CAXLJL010000245">
    <property type="protein sequence ID" value="CAL5135084.1"/>
    <property type="molecule type" value="Genomic_DNA"/>
</dbReference>
<proteinExistence type="predicted"/>
<feature type="region of interest" description="Disordered" evidence="2">
    <location>
        <begin position="1"/>
        <end position="95"/>
    </location>
</feature>
<feature type="compositionally biased region" description="Polar residues" evidence="2">
    <location>
        <begin position="165"/>
        <end position="182"/>
    </location>
</feature>
<feature type="transmembrane region" description="Helical" evidence="3">
    <location>
        <begin position="509"/>
        <end position="529"/>
    </location>
</feature>
<dbReference type="Proteomes" id="UP001497525">
    <property type="component" value="Unassembled WGS sequence"/>
</dbReference>
<feature type="region of interest" description="Disordered" evidence="2">
    <location>
        <begin position="164"/>
        <end position="214"/>
    </location>
</feature>
<feature type="compositionally biased region" description="Polar residues" evidence="2">
    <location>
        <begin position="1"/>
        <end position="33"/>
    </location>
</feature>
<dbReference type="GO" id="GO:0004888">
    <property type="term" value="F:transmembrane signaling receptor activity"/>
    <property type="evidence" value="ECO:0007669"/>
    <property type="project" value="InterPro"/>
</dbReference>
<feature type="transmembrane region" description="Helical" evidence="3">
    <location>
        <begin position="549"/>
        <end position="569"/>
    </location>
</feature>
<evidence type="ECO:0008006" key="6">
    <source>
        <dbReference type="Google" id="ProtNLM"/>
    </source>
</evidence>
<dbReference type="SUPFAM" id="SSF90112">
    <property type="entry name" value="Neurotransmitter-gated ion-channel transmembrane pore"/>
    <property type="match status" value="1"/>
</dbReference>
<evidence type="ECO:0000256" key="1">
    <source>
        <dbReference type="ARBA" id="ARBA00004141"/>
    </source>
</evidence>
<feature type="compositionally biased region" description="Polar residues" evidence="2">
    <location>
        <begin position="51"/>
        <end position="73"/>
    </location>
</feature>
<evidence type="ECO:0000256" key="3">
    <source>
        <dbReference type="SAM" id="Phobius"/>
    </source>
</evidence>
<dbReference type="InterPro" id="IPR038050">
    <property type="entry name" value="Neuro_actylchol_rec"/>
</dbReference>
<feature type="compositionally biased region" description="Pro residues" evidence="2">
    <location>
        <begin position="80"/>
        <end position="89"/>
    </location>
</feature>
<keyword evidence="3" id="KW-0812">Transmembrane</keyword>
<comment type="caution">
    <text evidence="4">The sequence shown here is derived from an EMBL/GenBank/DDBJ whole genome shotgun (WGS) entry which is preliminary data.</text>
</comment>
<reference evidence="4" key="1">
    <citation type="submission" date="2024-06" db="EMBL/GenBank/DDBJ databases">
        <authorList>
            <person name="Liu X."/>
            <person name="Lenzi L."/>
            <person name="Haldenby T S."/>
            <person name="Uol C."/>
        </authorList>
    </citation>
    <scope>NUCLEOTIDE SEQUENCE</scope>
</reference>
<protein>
    <recommendedName>
        <fullName evidence="6">Neurotransmitter-gated ion-channel ligand-binding domain-containing protein</fullName>
    </recommendedName>
</protein>
<dbReference type="Gene3D" id="1.20.58.390">
    <property type="entry name" value="Neurotransmitter-gated ion-channel transmembrane domain"/>
    <property type="match status" value="1"/>
</dbReference>
<keyword evidence="3" id="KW-0472">Membrane</keyword>
<dbReference type="GO" id="GO:0005230">
    <property type="term" value="F:extracellular ligand-gated monoatomic ion channel activity"/>
    <property type="evidence" value="ECO:0007669"/>
    <property type="project" value="InterPro"/>
</dbReference>
<evidence type="ECO:0000313" key="4">
    <source>
        <dbReference type="EMBL" id="CAL5135084.1"/>
    </source>
</evidence>
<dbReference type="InterPro" id="IPR006201">
    <property type="entry name" value="Neur_channel"/>
</dbReference>
<dbReference type="Gene3D" id="2.70.170.10">
    <property type="entry name" value="Neurotransmitter-gated ion-channel ligand-binding domain"/>
    <property type="match status" value="1"/>
</dbReference>
<dbReference type="AlphaFoldDB" id="A0AAV2TD65"/>
<accession>A0AAV2TD65</accession>
<evidence type="ECO:0000313" key="5">
    <source>
        <dbReference type="Proteomes" id="UP001497525"/>
    </source>
</evidence>
<keyword evidence="3" id="KW-1133">Transmembrane helix</keyword>
<dbReference type="InterPro" id="IPR036734">
    <property type="entry name" value="Neur_chan_lig-bd_sf"/>
</dbReference>
<gene>
    <name evidence="4" type="ORF">CDAUBV1_LOCUS9149</name>
</gene>
<dbReference type="GO" id="GO:0016020">
    <property type="term" value="C:membrane"/>
    <property type="evidence" value="ECO:0007669"/>
    <property type="project" value="UniProtKB-SubCell"/>
</dbReference>
<comment type="subcellular location">
    <subcellularLocation>
        <location evidence="1">Membrane</location>
        <topology evidence="1">Multi-pass membrane protein</topology>
    </subcellularLocation>
</comment>
<evidence type="ECO:0000256" key="2">
    <source>
        <dbReference type="SAM" id="MobiDB-lite"/>
    </source>
</evidence>
<name>A0AAV2TD65_CALDB</name>
<sequence length="619" mass="70376">MSTSENRALIRSTSSQFDRSSLHNQSIPSSTDRVQLRDPAARPRMIARPAVQSQRLSGNVSVVRTGSGNTSQRCSRKIQPPSPPPPPPSTLSSLNQHCSDIDNLEEIDGRRPVPASVVLTMPDSDFTSTCSYSLTPETISTPLASDQTNLLIIDKKLIRQHKSSNRWSLSSPYQTDQRSSHFNPYPKESIIPEDDSDQEKNRRRNPLLSEQDGSENLPVSLEGILKPENGHLKSVKVRVELVLIFLKIGQVDTVNERYQADVFLQSRWREPLLDARRNEAVIRESRRKHGPVENPLTDLTPRRHLHTLKLQDDEFWNPLILLDNAQGEPIEIVSYEVEFVEPDFEAYLVEKRRIKGIFHETLELRHFPFDCQDLSVTVTSDRTVNEVEFVPSPTELSQVDGRCAADCQEWKIFRHVDVHPDEIQTVYSPGSAKSRHPALVFTSRSARRSGYFMMNQVLISCVLSLLAFSIFAVPVDGNRMQLSLLLLLTTVTFKFAASQNLPKISYLTYLDKMVLANFFMLVLLCVWHAVARVVSKSYPALLDNEQYVFYTMLSCYTLGALLFILIVFLDAGARRRLMNTKEIAFAHRKERMERDKQGRSVVTVGLEEWLNSPTNQTVE</sequence>
<organism evidence="4 5">
    <name type="scientific">Calicophoron daubneyi</name>
    <name type="common">Rumen fluke</name>
    <name type="synonym">Paramphistomum daubneyi</name>
    <dbReference type="NCBI Taxonomy" id="300641"/>
    <lineage>
        <taxon>Eukaryota</taxon>
        <taxon>Metazoa</taxon>
        <taxon>Spiralia</taxon>
        <taxon>Lophotrochozoa</taxon>
        <taxon>Platyhelminthes</taxon>
        <taxon>Trematoda</taxon>
        <taxon>Digenea</taxon>
        <taxon>Plagiorchiida</taxon>
        <taxon>Pronocephalata</taxon>
        <taxon>Paramphistomoidea</taxon>
        <taxon>Paramphistomidae</taxon>
        <taxon>Calicophoron</taxon>
    </lineage>
</organism>
<dbReference type="PANTHER" id="PTHR18945">
    <property type="entry name" value="NEUROTRANSMITTER GATED ION CHANNEL"/>
    <property type="match status" value="1"/>
</dbReference>
<feature type="transmembrane region" description="Helical" evidence="3">
    <location>
        <begin position="451"/>
        <end position="473"/>
    </location>
</feature>
<dbReference type="InterPro" id="IPR036719">
    <property type="entry name" value="Neuro-gated_channel_TM_sf"/>
</dbReference>